<dbReference type="RefSeq" id="WP_189106129.1">
    <property type="nucleotide sequence ID" value="NZ_BMMV01000003.1"/>
</dbReference>
<protein>
    <submittedName>
        <fullName evidence="5">rRNA methyltransferase</fullName>
    </submittedName>
</protein>
<gene>
    <name evidence="5" type="ORF">GCM10011583_10750</name>
</gene>
<evidence type="ECO:0000259" key="4">
    <source>
        <dbReference type="Pfam" id="PF22655"/>
    </source>
</evidence>
<reference evidence="6" key="1">
    <citation type="journal article" date="2019" name="Int. J. Syst. Evol. Microbiol.">
        <title>The Global Catalogue of Microorganisms (GCM) 10K type strain sequencing project: providing services to taxonomists for standard genome sequencing and annotation.</title>
        <authorList>
            <consortium name="The Broad Institute Genomics Platform"/>
            <consortium name="The Broad Institute Genome Sequencing Center for Infectious Disease"/>
            <person name="Wu L."/>
            <person name="Ma J."/>
        </authorList>
    </citation>
    <scope>NUCLEOTIDE SEQUENCE [LARGE SCALE GENOMIC DNA]</scope>
    <source>
        <strain evidence="6">CGMCC 4.7275</strain>
    </source>
</reference>
<dbReference type="Gene3D" id="3.40.1280.10">
    <property type="match status" value="1"/>
</dbReference>
<name>A0ABQ2E1R4_9ACTN</name>
<sequence>MAGQRITTRNARFQQWHALLANRNKRKRQGEFLVQGVRPITMAVEHGWTVRALLYDASRPLSRWAEELLRGISTDRVAMAPELLAELGERNDGPPEVLAVVETRPDDLSRIRVHDSFLGVLFDRPTQPGNIGSIIRSADAFGADGLIVTGHAADVYDPKAVRATTGSLFALPVVRSPSHQEVAEWLSKERAAGRPVAVVGTDEHGDADTDAFDLTQPVLLLIGNETSGLSTSWRELCDHVVSIPMSGSASSLNASNAATVVLYEAARQRRRAA</sequence>
<keyword evidence="6" id="KW-1185">Reference proteome</keyword>
<dbReference type="InterPro" id="IPR051259">
    <property type="entry name" value="rRNA_Methyltransferase"/>
</dbReference>
<dbReference type="InterPro" id="IPR054578">
    <property type="entry name" value="SpoU_sub_bind-like_N"/>
</dbReference>
<feature type="domain" description="tRNA/rRNA methyltransferase SpoU type" evidence="3">
    <location>
        <begin position="120"/>
        <end position="263"/>
    </location>
</feature>
<evidence type="ECO:0000259" key="3">
    <source>
        <dbReference type="Pfam" id="PF00588"/>
    </source>
</evidence>
<dbReference type="InterPro" id="IPR029064">
    <property type="entry name" value="Ribosomal_eL30-like_sf"/>
</dbReference>
<dbReference type="InterPro" id="IPR029028">
    <property type="entry name" value="Alpha/beta_knot_MTases"/>
</dbReference>
<dbReference type="InterPro" id="IPR029026">
    <property type="entry name" value="tRNA_m1G_MTases_N"/>
</dbReference>
<keyword evidence="1 5" id="KW-0489">Methyltransferase</keyword>
<evidence type="ECO:0000256" key="2">
    <source>
        <dbReference type="ARBA" id="ARBA00022679"/>
    </source>
</evidence>
<dbReference type="SUPFAM" id="SSF75217">
    <property type="entry name" value="alpha/beta knot"/>
    <property type="match status" value="1"/>
</dbReference>
<dbReference type="PANTHER" id="PTHR43191">
    <property type="entry name" value="RRNA METHYLTRANSFERASE 3"/>
    <property type="match status" value="1"/>
</dbReference>
<dbReference type="Pfam" id="PF00588">
    <property type="entry name" value="SpoU_methylase"/>
    <property type="match status" value="1"/>
</dbReference>
<proteinExistence type="predicted"/>
<dbReference type="InterPro" id="IPR001537">
    <property type="entry name" value="SpoU_MeTrfase"/>
</dbReference>
<dbReference type="PANTHER" id="PTHR43191:SF2">
    <property type="entry name" value="RRNA METHYLTRANSFERASE 3, MITOCHONDRIAL"/>
    <property type="match status" value="1"/>
</dbReference>
<dbReference type="SUPFAM" id="SSF55315">
    <property type="entry name" value="L30e-like"/>
    <property type="match status" value="1"/>
</dbReference>
<organism evidence="5 6">
    <name type="scientific">Streptomyces camponoticapitis</name>
    <dbReference type="NCBI Taxonomy" id="1616125"/>
    <lineage>
        <taxon>Bacteria</taxon>
        <taxon>Bacillati</taxon>
        <taxon>Actinomycetota</taxon>
        <taxon>Actinomycetes</taxon>
        <taxon>Kitasatosporales</taxon>
        <taxon>Streptomycetaceae</taxon>
        <taxon>Streptomyces</taxon>
    </lineage>
</organism>
<evidence type="ECO:0000313" key="6">
    <source>
        <dbReference type="Proteomes" id="UP000660265"/>
    </source>
</evidence>
<dbReference type="GO" id="GO:0008168">
    <property type="term" value="F:methyltransferase activity"/>
    <property type="evidence" value="ECO:0007669"/>
    <property type="project" value="UniProtKB-KW"/>
</dbReference>
<evidence type="ECO:0000313" key="5">
    <source>
        <dbReference type="EMBL" id="GGJ81136.1"/>
    </source>
</evidence>
<accession>A0ABQ2E1R4</accession>
<dbReference type="Pfam" id="PF22655">
    <property type="entry name" value="SpoU_sub_bind_like"/>
    <property type="match status" value="1"/>
</dbReference>
<dbReference type="CDD" id="cd18107">
    <property type="entry name" value="SpoU-like_AviRb"/>
    <property type="match status" value="1"/>
</dbReference>
<dbReference type="GO" id="GO:0032259">
    <property type="term" value="P:methylation"/>
    <property type="evidence" value="ECO:0007669"/>
    <property type="project" value="UniProtKB-KW"/>
</dbReference>
<evidence type="ECO:0000256" key="1">
    <source>
        <dbReference type="ARBA" id="ARBA00022603"/>
    </source>
</evidence>
<dbReference type="Gene3D" id="3.30.1330.30">
    <property type="match status" value="1"/>
</dbReference>
<dbReference type="Proteomes" id="UP000660265">
    <property type="component" value="Unassembled WGS sequence"/>
</dbReference>
<dbReference type="EMBL" id="BMMV01000003">
    <property type="protein sequence ID" value="GGJ81136.1"/>
    <property type="molecule type" value="Genomic_DNA"/>
</dbReference>
<comment type="caution">
    <text evidence="5">The sequence shown here is derived from an EMBL/GenBank/DDBJ whole genome shotgun (WGS) entry which is preliminary data.</text>
</comment>
<keyword evidence="2" id="KW-0808">Transferase</keyword>
<feature type="domain" description="SpoU L30e-like N-terminal" evidence="4">
    <location>
        <begin position="10"/>
        <end position="99"/>
    </location>
</feature>